<keyword evidence="1" id="KW-0812">Transmembrane</keyword>
<feature type="transmembrane region" description="Helical" evidence="1">
    <location>
        <begin position="12"/>
        <end position="35"/>
    </location>
</feature>
<dbReference type="EMBL" id="JBHSIS010000005">
    <property type="protein sequence ID" value="MFC4853949.1"/>
    <property type="molecule type" value="Genomic_DNA"/>
</dbReference>
<keyword evidence="1" id="KW-1133">Transmembrane helix</keyword>
<protein>
    <submittedName>
        <fullName evidence="2">Uncharacterized protein</fullName>
    </submittedName>
</protein>
<name>A0ABV9RYF9_9PSEU</name>
<keyword evidence="1" id="KW-0472">Membrane</keyword>
<keyword evidence="3" id="KW-1185">Reference proteome</keyword>
<organism evidence="2 3">
    <name type="scientific">Actinophytocola glycyrrhizae</name>
    <dbReference type="NCBI Taxonomy" id="2044873"/>
    <lineage>
        <taxon>Bacteria</taxon>
        <taxon>Bacillati</taxon>
        <taxon>Actinomycetota</taxon>
        <taxon>Actinomycetes</taxon>
        <taxon>Pseudonocardiales</taxon>
        <taxon>Pseudonocardiaceae</taxon>
    </lineage>
</organism>
<feature type="transmembrane region" description="Helical" evidence="1">
    <location>
        <begin position="42"/>
        <end position="64"/>
    </location>
</feature>
<accession>A0ABV9RYF9</accession>
<dbReference type="RefSeq" id="WP_378055914.1">
    <property type="nucleotide sequence ID" value="NZ_JBHSIS010000005.1"/>
</dbReference>
<evidence type="ECO:0000256" key="1">
    <source>
        <dbReference type="SAM" id="Phobius"/>
    </source>
</evidence>
<evidence type="ECO:0000313" key="2">
    <source>
        <dbReference type="EMBL" id="MFC4853949.1"/>
    </source>
</evidence>
<comment type="caution">
    <text evidence="2">The sequence shown here is derived from an EMBL/GenBank/DDBJ whole genome shotgun (WGS) entry which is preliminary data.</text>
</comment>
<gene>
    <name evidence="2" type="ORF">ACFPCV_10575</name>
</gene>
<evidence type="ECO:0000313" key="3">
    <source>
        <dbReference type="Proteomes" id="UP001595859"/>
    </source>
</evidence>
<proteinExistence type="predicted"/>
<dbReference type="Proteomes" id="UP001595859">
    <property type="component" value="Unassembled WGS sequence"/>
</dbReference>
<reference evidence="3" key="1">
    <citation type="journal article" date="2019" name="Int. J. Syst. Evol. Microbiol.">
        <title>The Global Catalogue of Microorganisms (GCM) 10K type strain sequencing project: providing services to taxonomists for standard genome sequencing and annotation.</title>
        <authorList>
            <consortium name="The Broad Institute Genomics Platform"/>
            <consortium name="The Broad Institute Genome Sequencing Center for Infectious Disease"/>
            <person name="Wu L."/>
            <person name="Ma J."/>
        </authorList>
    </citation>
    <scope>NUCLEOTIDE SEQUENCE [LARGE SCALE GENOMIC DNA]</scope>
    <source>
        <strain evidence="3">ZS-22-S1</strain>
    </source>
</reference>
<sequence>MPWGTHCGRPYWQWFAWSFSYFGIILWLPTLLVLAGMLLGDVLLYTVGVRLAAIASWGVMLPLVGRFGTRP</sequence>